<evidence type="ECO:0000256" key="2">
    <source>
        <dbReference type="HAMAP-Rule" id="MF_00048"/>
    </source>
</evidence>
<keyword evidence="5" id="KW-1185">Reference proteome</keyword>
<sequence>MTTDKTRPTRPAPATAPADGSGEPTARTARRSPQRPPARTRTRPPAPRTAPDTARTRSASSPGPTGPRTAARPAAPAAARPARPGTPEPAPGTRNPGKARNALGRYGEDLAARRLRERGMVVLERNWRCTEGEIDLIARDRDALVICEVKTRRTTAFQHPMEALPPRRTARLRRLAARWLSERWLARHGQPPPGGVRIDLIGVLLPQRGAPTVEHIRGVG</sequence>
<comment type="caution">
    <text evidence="4">The sequence shown here is derived from an EMBL/GenBank/DDBJ whole genome shotgun (WGS) entry which is preliminary data.</text>
</comment>
<dbReference type="CDD" id="cd20736">
    <property type="entry name" value="PoNe_Nuclease"/>
    <property type="match status" value="1"/>
</dbReference>
<evidence type="ECO:0000313" key="4">
    <source>
        <dbReference type="EMBL" id="GEB51634.1"/>
    </source>
</evidence>
<proteinExistence type="inferred from homology"/>
<feature type="compositionally biased region" description="Low complexity" evidence="3">
    <location>
        <begin position="12"/>
        <end position="27"/>
    </location>
</feature>
<dbReference type="OrthoDB" id="9794876at2"/>
<dbReference type="EMBL" id="BJMM01000022">
    <property type="protein sequence ID" value="GEB51634.1"/>
    <property type="molecule type" value="Genomic_DNA"/>
</dbReference>
<evidence type="ECO:0000256" key="3">
    <source>
        <dbReference type="SAM" id="MobiDB-lite"/>
    </source>
</evidence>
<protein>
    <recommendedName>
        <fullName evidence="2">UPF0102 protein SCA03_41850</fullName>
    </recommendedName>
</protein>
<accession>A0A4Y3R299</accession>
<dbReference type="AlphaFoldDB" id="A0A4Y3R299"/>
<dbReference type="InterPro" id="IPR011856">
    <property type="entry name" value="tRNA_endonuc-like_dom_sf"/>
</dbReference>
<gene>
    <name evidence="4" type="ORF">SCA03_41850</name>
</gene>
<dbReference type="HAMAP" id="MF_00048">
    <property type="entry name" value="UPF0102"/>
    <property type="match status" value="1"/>
</dbReference>
<dbReference type="PANTHER" id="PTHR34039">
    <property type="entry name" value="UPF0102 PROTEIN YRAN"/>
    <property type="match status" value="1"/>
</dbReference>
<organism evidence="4 5">
    <name type="scientific">Streptomyces cacaoi</name>
    <dbReference type="NCBI Taxonomy" id="1898"/>
    <lineage>
        <taxon>Bacteria</taxon>
        <taxon>Bacillati</taxon>
        <taxon>Actinomycetota</taxon>
        <taxon>Actinomycetes</taxon>
        <taxon>Kitasatosporales</taxon>
        <taxon>Streptomycetaceae</taxon>
        <taxon>Streptomyces</taxon>
    </lineage>
</organism>
<dbReference type="SUPFAM" id="SSF52980">
    <property type="entry name" value="Restriction endonuclease-like"/>
    <property type="match status" value="1"/>
</dbReference>
<reference evidence="4 5" key="1">
    <citation type="submission" date="2019-06" db="EMBL/GenBank/DDBJ databases">
        <title>Whole genome shotgun sequence of Streptomyces cacaoi subsp. cacaoi NBRC 12748.</title>
        <authorList>
            <person name="Hosoyama A."/>
            <person name="Uohara A."/>
            <person name="Ohji S."/>
            <person name="Ichikawa N."/>
        </authorList>
    </citation>
    <scope>NUCLEOTIDE SEQUENCE [LARGE SCALE GENOMIC DNA]</scope>
    <source>
        <strain evidence="4 5">NBRC 12748</strain>
    </source>
</reference>
<dbReference type="PANTHER" id="PTHR34039:SF1">
    <property type="entry name" value="UPF0102 PROTEIN YRAN"/>
    <property type="match status" value="1"/>
</dbReference>
<feature type="region of interest" description="Disordered" evidence="3">
    <location>
        <begin position="1"/>
        <end position="104"/>
    </location>
</feature>
<dbReference type="InterPro" id="IPR011335">
    <property type="entry name" value="Restrct_endonuc-II-like"/>
</dbReference>
<evidence type="ECO:0000256" key="1">
    <source>
        <dbReference type="ARBA" id="ARBA00006738"/>
    </source>
</evidence>
<feature type="compositionally biased region" description="Low complexity" evidence="3">
    <location>
        <begin position="49"/>
        <end position="83"/>
    </location>
</feature>
<dbReference type="Gene3D" id="3.40.1350.10">
    <property type="match status" value="1"/>
</dbReference>
<comment type="similarity">
    <text evidence="1 2">Belongs to the UPF0102 family.</text>
</comment>
<evidence type="ECO:0000313" key="5">
    <source>
        <dbReference type="Proteomes" id="UP000319210"/>
    </source>
</evidence>
<dbReference type="Pfam" id="PF02021">
    <property type="entry name" value="UPF0102"/>
    <property type="match status" value="1"/>
</dbReference>
<dbReference type="NCBIfam" id="NF009154">
    <property type="entry name" value="PRK12497.3-3"/>
    <property type="match status" value="1"/>
</dbReference>
<feature type="compositionally biased region" description="Basic residues" evidence="3">
    <location>
        <begin position="28"/>
        <end position="42"/>
    </location>
</feature>
<name>A0A4Y3R299_STRCI</name>
<dbReference type="InterPro" id="IPR003509">
    <property type="entry name" value="UPF0102_YraN-like"/>
</dbReference>
<dbReference type="Proteomes" id="UP000319210">
    <property type="component" value="Unassembled WGS sequence"/>
</dbReference>
<dbReference type="GO" id="GO:0003676">
    <property type="term" value="F:nucleic acid binding"/>
    <property type="evidence" value="ECO:0007669"/>
    <property type="project" value="InterPro"/>
</dbReference>